<dbReference type="InterPro" id="IPR003742">
    <property type="entry name" value="RlmH-like"/>
</dbReference>
<dbReference type="Proteomes" id="UP000218181">
    <property type="component" value="Unassembled WGS sequence"/>
</dbReference>
<comment type="subunit">
    <text evidence="6">Homodimer.</text>
</comment>
<comment type="function">
    <text evidence="6">Specifically methylates the pseudouridine at position 1915 (m3Psi1915) in 23S rRNA.</text>
</comment>
<evidence type="ECO:0000256" key="5">
    <source>
        <dbReference type="ARBA" id="ARBA00038303"/>
    </source>
</evidence>
<feature type="binding site" evidence="6">
    <location>
        <begin position="130"/>
        <end position="135"/>
    </location>
    <ligand>
        <name>S-adenosyl-L-methionine</name>
        <dbReference type="ChEBI" id="CHEBI:59789"/>
    </ligand>
</feature>
<dbReference type="SUPFAM" id="SSF75217">
    <property type="entry name" value="alpha/beta knot"/>
    <property type="match status" value="1"/>
</dbReference>
<dbReference type="NCBIfam" id="NF000985">
    <property type="entry name" value="PRK00103.1-3"/>
    <property type="match status" value="1"/>
</dbReference>
<keyword evidence="3 6" id="KW-0808">Transferase</keyword>
<evidence type="ECO:0000256" key="6">
    <source>
        <dbReference type="HAMAP-Rule" id="MF_00658"/>
    </source>
</evidence>
<comment type="subcellular location">
    <subcellularLocation>
        <location evidence="6">Cytoplasm</location>
    </subcellularLocation>
</comment>
<dbReference type="GO" id="GO:0070038">
    <property type="term" value="F:rRNA (pseudouridine-N3-)-methyltransferase activity"/>
    <property type="evidence" value="ECO:0007669"/>
    <property type="project" value="UniProtKB-UniRule"/>
</dbReference>
<dbReference type="PANTHER" id="PTHR33603">
    <property type="entry name" value="METHYLTRANSFERASE"/>
    <property type="match status" value="1"/>
</dbReference>
<dbReference type="EC" id="2.1.1.177" evidence="6"/>
<comment type="catalytic activity">
    <reaction evidence="6">
        <text>pseudouridine(1915) in 23S rRNA + S-adenosyl-L-methionine = N(3)-methylpseudouridine(1915) in 23S rRNA + S-adenosyl-L-homocysteine + H(+)</text>
        <dbReference type="Rhea" id="RHEA:42752"/>
        <dbReference type="Rhea" id="RHEA-COMP:10221"/>
        <dbReference type="Rhea" id="RHEA-COMP:10222"/>
        <dbReference type="ChEBI" id="CHEBI:15378"/>
        <dbReference type="ChEBI" id="CHEBI:57856"/>
        <dbReference type="ChEBI" id="CHEBI:59789"/>
        <dbReference type="ChEBI" id="CHEBI:65314"/>
        <dbReference type="ChEBI" id="CHEBI:74486"/>
        <dbReference type="EC" id="2.1.1.177"/>
    </reaction>
</comment>
<comment type="caution">
    <text evidence="7">The sequence shown here is derived from an EMBL/GenBank/DDBJ whole genome shotgun (WGS) entry which is preliminary data.</text>
</comment>
<dbReference type="CDD" id="cd18081">
    <property type="entry name" value="RlmH-like"/>
    <property type="match status" value="1"/>
</dbReference>
<keyword evidence="4 6" id="KW-0949">S-adenosyl-L-methionine</keyword>
<dbReference type="PIRSF" id="PIRSF004505">
    <property type="entry name" value="MT_bac"/>
    <property type="match status" value="1"/>
</dbReference>
<keyword evidence="1 6" id="KW-0698">rRNA processing</keyword>
<dbReference type="InterPro" id="IPR029026">
    <property type="entry name" value="tRNA_m1G_MTases_N"/>
</dbReference>
<comment type="similarity">
    <text evidence="5 6">Belongs to the RNA methyltransferase RlmH family.</text>
</comment>
<keyword evidence="8" id="KW-1185">Reference proteome</keyword>
<organism evidence="7 8">
    <name type="scientific">Lactococcus fujiensis JCM 16395</name>
    <dbReference type="NCBI Taxonomy" id="1291764"/>
    <lineage>
        <taxon>Bacteria</taxon>
        <taxon>Bacillati</taxon>
        <taxon>Bacillota</taxon>
        <taxon>Bacilli</taxon>
        <taxon>Lactobacillales</taxon>
        <taxon>Streptococcaceae</taxon>
        <taxon>Lactococcus</taxon>
    </lineage>
</organism>
<dbReference type="AlphaFoldDB" id="A0A2A5RMN9"/>
<dbReference type="PANTHER" id="PTHR33603:SF1">
    <property type="entry name" value="RIBOSOMAL RNA LARGE SUBUNIT METHYLTRANSFERASE H"/>
    <property type="match status" value="1"/>
</dbReference>
<dbReference type="Gene3D" id="3.40.1280.10">
    <property type="match status" value="1"/>
</dbReference>
<accession>A0A2A5RMN9</accession>
<evidence type="ECO:0000256" key="3">
    <source>
        <dbReference type="ARBA" id="ARBA00022679"/>
    </source>
</evidence>
<feature type="binding site" evidence="6">
    <location>
        <position position="111"/>
    </location>
    <ligand>
        <name>S-adenosyl-L-methionine</name>
        <dbReference type="ChEBI" id="CHEBI:59789"/>
    </ligand>
</feature>
<dbReference type="InterPro" id="IPR029028">
    <property type="entry name" value="Alpha/beta_knot_MTases"/>
</dbReference>
<gene>
    <name evidence="6" type="primary">rlmH</name>
    <name evidence="7" type="ORF">RT41_GL000966</name>
</gene>
<dbReference type="HAMAP" id="MF_00658">
    <property type="entry name" value="23SrRNA_methyltr_H"/>
    <property type="match status" value="1"/>
</dbReference>
<dbReference type="Pfam" id="PF02590">
    <property type="entry name" value="SPOUT_MTase"/>
    <property type="match status" value="1"/>
</dbReference>
<evidence type="ECO:0000313" key="8">
    <source>
        <dbReference type="Proteomes" id="UP000218181"/>
    </source>
</evidence>
<dbReference type="GO" id="GO:0005737">
    <property type="term" value="C:cytoplasm"/>
    <property type="evidence" value="ECO:0007669"/>
    <property type="project" value="UniProtKB-SubCell"/>
</dbReference>
<evidence type="ECO:0000256" key="2">
    <source>
        <dbReference type="ARBA" id="ARBA00022603"/>
    </source>
</evidence>
<dbReference type="EMBL" id="JXJU01000003">
    <property type="protein sequence ID" value="PCS00584.1"/>
    <property type="molecule type" value="Genomic_DNA"/>
</dbReference>
<keyword evidence="2 6" id="KW-0489">Methyltransferase</keyword>
<proteinExistence type="inferred from homology"/>
<dbReference type="STRING" id="1291764.GCA_001311235_00947"/>
<evidence type="ECO:0000256" key="1">
    <source>
        <dbReference type="ARBA" id="ARBA00022552"/>
    </source>
</evidence>
<evidence type="ECO:0000313" key="7">
    <source>
        <dbReference type="EMBL" id="PCS00584.1"/>
    </source>
</evidence>
<sequence length="162" mass="18184">MGKMKIKLIVVGKLKEKYLKEGISEYQKRLSTMIPVEIIELPDEKIPDRASAKEMELVKAREGDKILARIGGDDKVVILAINGKLMSSEDLADLVKNSEIYGTNNLVLIIGGSLGLSDEVNKRSDVQISFGRMTLPHQLMRLVLMEQIYRAQMINRGSAYHK</sequence>
<dbReference type="NCBIfam" id="TIGR00246">
    <property type="entry name" value="tRNA_RlmH_YbeA"/>
    <property type="match status" value="1"/>
</dbReference>
<feature type="binding site" evidence="6">
    <location>
        <position position="79"/>
    </location>
    <ligand>
        <name>S-adenosyl-L-methionine</name>
        <dbReference type="ChEBI" id="CHEBI:59789"/>
    </ligand>
</feature>
<keyword evidence="6" id="KW-0963">Cytoplasm</keyword>
<evidence type="ECO:0000256" key="4">
    <source>
        <dbReference type="ARBA" id="ARBA00022691"/>
    </source>
</evidence>
<reference evidence="7 8" key="1">
    <citation type="submission" date="2014-12" db="EMBL/GenBank/DDBJ databases">
        <title>Draft genome sequences of 10 type strains of Lactococcus.</title>
        <authorList>
            <person name="Sun Z."/>
            <person name="Zhong Z."/>
            <person name="Liu W."/>
            <person name="Zhang W."/>
            <person name="Zhang H."/>
        </authorList>
    </citation>
    <scope>NUCLEOTIDE SEQUENCE [LARGE SCALE GENOMIC DNA]</scope>
    <source>
        <strain evidence="7 8">JCM 16395</strain>
    </source>
</reference>
<name>A0A2A5RMN9_9LACT</name>
<protein>
    <recommendedName>
        <fullName evidence="6">Ribosomal RNA large subunit methyltransferase H</fullName>
        <ecNumber evidence="6">2.1.1.177</ecNumber>
    </recommendedName>
    <alternativeName>
        <fullName evidence="6">23S rRNA (pseudouridine1915-N3)-methyltransferase</fullName>
    </alternativeName>
    <alternativeName>
        <fullName evidence="6">23S rRNA m3Psi1915 methyltransferase</fullName>
    </alternativeName>
    <alternativeName>
        <fullName evidence="6">rRNA (pseudouridine-N3-)-methyltransferase RlmH</fullName>
    </alternativeName>
</protein>